<dbReference type="EMBL" id="GBRH01224619">
    <property type="protein sequence ID" value="JAD73276.1"/>
    <property type="molecule type" value="Transcribed_RNA"/>
</dbReference>
<reference evidence="1" key="1">
    <citation type="submission" date="2014-09" db="EMBL/GenBank/DDBJ databases">
        <authorList>
            <person name="Magalhaes I.L.F."/>
            <person name="Oliveira U."/>
            <person name="Santos F.R."/>
            <person name="Vidigal T.H.D.A."/>
            <person name="Brescovit A.D."/>
            <person name="Santos A.J."/>
        </authorList>
    </citation>
    <scope>NUCLEOTIDE SEQUENCE</scope>
    <source>
        <tissue evidence="1">Shoot tissue taken approximately 20 cm above the soil surface</tissue>
    </source>
</reference>
<evidence type="ECO:0000313" key="1">
    <source>
        <dbReference type="EMBL" id="JAD73276.1"/>
    </source>
</evidence>
<name>A0A0A9CCF2_ARUDO</name>
<accession>A0A0A9CCF2</accession>
<protein>
    <submittedName>
        <fullName evidence="1">Uncharacterized protein</fullName>
    </submittedName>
</protein>
<proteinExistence type="predicted"/>
<dbReference type="AlphaFoldDB" id="A0A0A9CCF2"/>
<organism evidence="1">
    <name type="scientific">Arundo donax</name>
    <name type="common">Giant reed</name>
    <name type="synonym">Donax arundinaceus</name>
    <dbReference type="NCBI Taxonomy" id="35708"/>
    <lineage>
        <taxon>Eukaryota</taxon>
        <taxon>Viridiplantae</taxon>
        <taxon>Streptophyta</taxon>
        <taxon>Embryophyta</taxon>
        <taxon>Tracheophyta</taxon>
        <taxon>Spermatophyta</taxon>
        <taxon>Magnoliopsida</taxon>
        <taxon>Liliopsida</taxon>
        <taxon>Poales</taxon>
        <taxon>Poaceae</taxon>
        <taxon>PACMAD clade</taxon>
        <taxon>Arundinoideae</taxon>
        <taxon>Arundineae</taxon>
        <taxon>Arundo</taxon>
    </lineage>
</organism>
<reference evidence="1" key="2">
    <citation type="journal article" date="2015" name="Data Brief">
        <title>Shoot transcriptome of the giant reed, Arundo donax.</title>
        <authorList>
            <person name="Barrero R.A."/>
            <person name="Guerrero F.D."/>
            <person name="Moolhuijzen P."/>
            <person name="Goolsby J.A."/>
            <person name="Tidwell J."/>
            <person name="Bellgard S.E."/>
            <person name="Bellgard M.I."/>
        </authorList>
    </citation>
    <scope>NUCLEOTIDE SEQUENCE</scope>
    <source>
        <tissue evidence="1">Shoot tissue taken approximately 20 cm above the soil surface</tissue>
    </source>
</reference>
<sequence>MCLLGLCNLHLDTYLPQCMRCCTQISTSATFFDLVGHLQRLYRD</sequence>